<evidence type="ECO:0000256" key="1">
    <source>
        <dbReference type="ARBA" id="ARBA00005485"/>
    </source>
</evidence>
<dbReference type="Proteomes" id="UP001630127">
    <property type="component" value="Unassembled WGS sequence"/>
</dbReference>
<keyword evidence="2 3" id="KW-0175">Coiled coil</keyword>
<dbReference type="PANTHER" id="PTHR32054:SF11">
    <property type="entry name" value="EXPRESSED PROTEIN"/>
    <property type="match status" value="1"/>
</dbReference>
<comment type="caution">
    <text evidence="5">The sequence shown here is derived from an EMBL/GenBank/DDBJ whole genome shotgun (WGS) entry which is preliminary data.</text>
</comment>
<evidence type="ECO:0000256" key="3">
    <source>
        <dbReference type="SAM" id="Coils"/>
    </source>
</evidence>
<dbReference type="EMBL" id="JBJUIK010000010">
    <property type="protein sequence ID" value="KAL3515701.1"/>
    <property type="molecule type" value="Genomic_DNA"/>
</dbReference>
<evidence type="ECO:0008006" key="7">
    <source>
        <dbReference type="Google" id="ProtNLM"/>
    </source>
</evidence>
<feature type="compositionally biased region" description="Polar residues" evidence="4">
    <location>
        <begin position="22"/>
        <end position="31"/>
    </location>
</feature>
<organism evidence="5 6">
    <name type="scientific">Cinchona calisaya</name>
    <dbReference type="NCBI Taxonomy" id="153742"/>
    <lineage>
        <taxon>Eukaryota</taxon>
        <taxon>Viridiplantae</taxon>
        <taxon>Streptophyta</taxon>
        <taxon>Embryophyta</taxon>
        <taxon>Tracheophyta</taxon>
        <taxon>Spermatophyta</taxon>
        <taxon>Magnoliopsida</taxon>
        <taxon>eudicotyledons</taxon>
        <taxon>Gunneridae</taxon>
        <taxon>Pentapetalae</taxon>
        <taxon>asterids</taxon>
        <taxon>lamiids</taxon>
        <taxon>Gentianales</taxon>
        <taxon>Rubiaceae</taxon>
        <taxon>Cinchonoideae</taxon>
        <taxon>Cinchoneae</taxon>
        <taxon>Cinchona</taxon>
    </lineage>
</organism>
<evidence type="ECO:0000313" key="6">
    <source>
        <dbReference type="Proteomes" id="UP001630127"/>
    </source>
</evidence>
<proteinExistence type="inferred from homology"/>
<dbReference type="PANTHER" id="PTHR32054">
    <property type="entry name" value="HEAVY CHAIN, PUTATIVE, EXPRESSED-RELATED-RELATED"/>
    <property type="match status" value="1"/>
</dbReference>
<comment type="similarity">
    <text evidence="1">Belongs to the WEB family.</text>
</comment>
<gene>
    <name evidence="5" type="ORF">ACH5RR_022603</name>
</gene>
<reference evidence="5 6" key="1">
    <citation type="submission" date="2024-11" db="EMBL/GenBank/DDBJ databases">
        <title>A near-complete genome assembly of Cinchona calisaya.</title>
        <authorList>
            <person name="Lian D.C."/>
            <person name="Zhao X.W."/>
            <person name="Wei L."/>
        </authorList>
    </citation>
    <scope>NUCLEOTIDE SEQUENCE [LARGE SCALE GENOMIC DNA]</scope>
    <source>
        <tissue evidence="5">Nenye</tissue>
    </source>
</reference>
<evidence type="ECO:0000313" key="5">
    <source>
        <dbReference type="EMBL" id="KAL3515701.1"/>
    </source>
</evidence>
<keyword evidence="6" id="KW-1185">Reference proteome</keyword>
<accession>A0ABD2Z894</accession>
<dbReference type="AlphaFoldDB" id="A0ABD2Z894"/>
<feature type="region of interest" description="Disordered" evidence="4">
    <location>
        <begin position="1"/>
        <end position="32"/>
    </location>
</feature>
<feature type="coiled-coil region" evidence="3">
    <location>
        <begin position="108"/>
        <end position="159"/>
    </location>
</feature>
<protein>
    <recommendedName>
        <fullName evidence="7">WEB family protein</fullName>
    </recommendedName>
</protein>
<sequence length="269" mass="29992">MEIQTTLQQDHHEKPNAASAVPSDNHSNVDTSRPFRSVKEAVAIFGERFLAGEIYAPKTFSFPKQEIPNYCFYTPSPSPPNGSSQEFETWPKSVDDSINKNNDPSNLAEVLKKLEAELNETKMELKELKERESETEVALASLNAELHKNMSKLAQAEAAAAAKAIIASRSSVPDRKRDDHRQDGGVTEEEMRRDLLFRLETSPTLAQMLNTAAEKEGLFGGMKFNKKEKNKMVKKKPIIPLVGDLFSRKKGSSNSVINPLYASSRVNLN</sequence>
<evidence type="ECO:0000256" key="2">
    <source>
        <dbReference type="ARBA" id="ARBA00023054"/>
    </source>
</evidence>
<evidence type="ECO:0000256" key="4">
    <source>
        <dbReference type="SAM" id="MobiDB-lite"/>
    </source>
</evidence>
<name>A0ABD2Z894_9GENT</name>